<dbReference type="EMBL" id="GGEC01086500">
    <property type="protein sequence ID" value="MBX66984.1"/>
    <property type="molecule type" value="Transcribed_RNA"/>
</dbReference>
<protein>
    <submittedName>
        <fullName evidence="1">Uncharacterized protein</fullName>
    </submittedName>
</protein>
<reference evidence="1" key="1">
    <citation type="submission" date="2018-02" db="EMBL/GenBank/DDBJ databases">
        <title>Rhizophora mucronata_Transcriptome.</title>
        <authorList>
            <person name="Meera S.P."/>
            <person name="Sreeshan A."/>
            <person name="Augustine A."/>
        </authorList>
    </citation>
    <scope>NUCLEOTIDE SEQUENCE</scope>
    <source>
        <tissue evidence="1">Leaf</tissue>
    </source>
</reference>
<sequence length="51" mass="6034">MTTSLKFQFLPSTPIQLTLGYLENNFQENEKQIQTRRSRVLSMLSNKKMNK</sequence>
<accession>A0A2P2QJ93</accession>
<organism evidence="1">
    <name type="scientific">Rhizophora mucronata</name>
    <name type="common">Asiatic mangrove</name>
    <dbReference type="NCBI Taxonomy" id="61149"/>
    <lineage>
        <taxon>Eukaryota</taxon>
        <taxon>Viridiplantae</taxon>
        <taxon>Streptophyta</taxon>
        <taxon>Embryophyta</taxon>
        <taxon>Tracheophyta</taxon>
        <taxon>Spermatophyta</taxon>
        <taxon>Magnoliopsida</taxon>
        <taxon>eudicotyledons</taxon>
        <taxon>Gunneridae</taxon>
        <taxon>Pentapetalae</taxon>
        <taxon>rosids</taxon>
        <taxon>fabids</taxon>
        <taxon>Malpighiales</taxon>
        <taxon>Rhizophoraceae</taxon>
        <taxon>Rhizophora</taxon>
    </lineage>
</organism>
<evidence type="ECO:0000313" key="1">
    <source>
        <dbReference type="EMBL" id="MBX66984.1"/>
    </source>
</evidence>
<name>A0A2P2QJ93_RHIMU</name>
<proteinExistence type="predicted"/>
<dbReference type="AlphaFoldDB" id="A0A2P2QJ93"/>